<comment type="caution">
    <text evidence="3">The sequence shown here is derived from an EMBL/GenBank/DDBJ whole genome shotgun (WGS) entry which is preliminary data.</text>
</comment>
<dbReference type="InterPro" id="IPR002347">
    <property type="entry name" value="SDR_fam"/>
</dbReference>
<dbReference type="InterPro" id="IPR051911">
    <property type="entry name" value="SDR_oxidoreductase"/>
</dbReference>
<dbReference type="EMBL" id="PYSW02000022">
    <property type="protein sequence ID" value="KAG2382841.1"/>
    <property type="molecule type" value="Genomic_DNA"/>
</dbReference>
<evidence type="ECO:0000256" key="2">
    <source>
        <dbReference type="ARBA" id="ARBA00023002"/>
    </source>
</evidence>
<sequence length="137" mass="15579">MRSRKSGIIVNIGSIGGFEGVKLGGLYCATKFALEELNYILSSTNMVDVKRTISDYDKHYQELNFHEVNQKQRGDPKKLADRLIDVLTQSGVAEGREIPFRLPFGVDAYPFIQGKCEKVLKEMKEWEQVITSTDFDQ</sequence>
<dbReference type="InterPro" id="IPR036291">
    <property type="entry name" value="NAD(P)-bd_dom_sf"/>
</dbReference>
<dbReference type="RefSeq" id="XP_044548520.1">
    <property type="nucleotide sequence ID" value="XM_044694488.1"/>
</dbReference>
<evidence type="ECO:0000256" key="1">
    <source>
        <dbReference type="ARBA" id="ARBA00006484"/>
    </source>
</evidence>
<comment type="similarity">
    <text evidence="1">Belongs to the short-chain dehydrogenases/reductases (SDR) family.</text>
</comment>
<dbReference type="GeneID" id="68097263"/>
<dbReference type="Gene3D" id="3.40.50.720">
    <property type="entry name" value="NAD(P)-binding Rossmann-like Domain"/>
    <property type="match status" value="1"/>
</dbReference>
<name>A0AA88GPE7_NAELO</name>
<proteinExistence type="inferred from homology"/>
<dbReference type="SUPFAM" id="SSF51735">
    <property type="entry name" value="NAD(P)-binding Rossmann-fold domains"/>
    <property type="match status" value="1"/>
</dbReference>
<dbReference type="AlphaFoldDB" id="A0AA88GPE7"/>
<protein>
    <recommendedName>
        <fullName evidence="5">Short chain dehydrogenase</fullName>
    </recommendedName>
</protein>
<dbReference type="PANTHER" id="PTHR43976:SF16">
    <property type="entry name" value="SHORT-CHAIN DEHYDROGENASE_REDUCTASE FAMILY PROTEIN"/>
    <property type="match status" value="1"/>
</dbReference>
<reference evidence="3 4" key="1">
    <citation type="journal article" date="2018" name="BMC Genomics">
        <title>The genome of Naegleria lovaniensis, the basis for a comparative approach to unravel pathogenicity factors of the human pathogenic amoeba N. fowleri.</title>
        <authorList>
            <person name="Liechti N."/>
            <person name="Schurch N."/>
            <person name="Bruggmann R."/>
            <person name="Wittwer M."/>
        </authorList>
    </citation>
    <scope>NUCLEOTIDE SEQUENCE [LARGE SCALE GENOMIC DNA]</scope>
    <source>
        <strain evidence="3 4">ATCC 30569</strain>
    </source>
</reference>
<evidence type="ECO:0000313" key="3">
    <source>
        <dbReference type="EMBL" id="KAG2382841.1"/>
    </source>
</evidence>
<dbReference type="GO" id="GO:0016491">
    <property type="term" value="F:oxidoreductase activity"/>
    <property type="evidence" value="ECO:0007669"/>
    <property type="project" value="UniProtKB-KW"/>
</dbReference>
<evidence type="ECO:0008006" key="5">
    <source>
        <dbReference type="Google" id="ProtNLM"/>
    </source>
</evidence>
<evidence type="ECO:0000313" key="4">
    <source>
        <dbReference type="Proteomes" id="UP000816034"/>
    </source>
</evidence>
<gene>
    <name evidence="3" type="ORF">C9374_004808</name>
</gene>
<accession>A0AA88GPE7</accession>
<dbReference type="Pfam" id="PF00106">
    <property type="entry name" value="adh_short"/>
    <property type="match status" value="1"/>
</dbReference>
<dbReference type="Proteomes" id="UP000816034">
    <property type="component" value="Unassembled WGS sequence"/>
</dbReference>
<organism evidence="3 4">
    <name type="scientific">Naegleria lovaniensis</name>
    <name type="common">Amoeba</name>
    <dbReference type="NCBI Taxonomy" id="51637"/>
    <lineage>
        <taxon>Eukaryota</taxon>
        <taxon>Discoba</taxon>
        <taxon>Heterolobosea</taxon>
        <taxon>Tetramitia</taxon>
        <taxon>Eutetramitia</taxon>
        <taxon>Vahlkampfiidae</taxon>
        <taxon>Naegleria</taxon>
    </lineage>
</organism>
<keyword evidence="2" id="KW-0560">Oxidoreductase</keyword>
<dbReference type="PANTHER" id="PTHR43976">
    <property type="entry name" value="SHORT CHAIN DEHYDROGENASE"/>
    <property type="match status" value="1"/>
</dbReference>
<keyword evidence="4" id="KW-1185">Reference proteome</keyword>